<evidence type="ECO:0008006" key="5">
    <source>
        <dbReference type="Google" id="ProtNLM"/>
    </source>
</evidence>
<feature type="transmembrane region" description="Helical" evidence="2">
    <location>
        <begin position="34"/>
        <end position="51"/>
    </location>
</feature>
<dbReference type="Proteomes" id="UP000002258">
    <property type="component" value="Chromosome 1"/>
</dbReference>
<dbReference type="InParanoid" id="A3GHP0"/>
<gene>
    <name evidence="3" type="ORF">PICST_66644</name>
</gene>
<dbReference type="PANTHER" id="PTHR28008:SF1">
    <property type="entry name" value="DOMAIN PROTEIN, PUTATIVE (AFU_ORTHOLOGUE AFUA_3G10980)-RELATED"/>
    <property type="match status" value="1"/>
</dbReference>
<dbReference type="eggNOG" id="ENOG502S56A">
    <property type="taxonomic scope" value="Eukaryota"/>
</dbReference>
<evidence type="ECO:0000313" key="3">
    <source>
        <dbReference type="EMBL" id="EAZ63082.2"/>
    </source>
</evidence>
<keyword evidence="4" id="KW-1185">Reference proteome</keyword>
<dbReference type="RefSeq" id="XP_001387105.2">
    <property type="nucleotide sequence ID" value="XM_001387068.1"/>
</dbReference>
<reference evidence="3 4" key="1">
    <citation type="journal article" date="2007" name="Nat. Biotechnol.">
        <title>Genome sequence of the lignocellulose-bioconverting and xylose-fermenting yeast Pichia stipitis.</title>
        <authorList>
            <person name="Jeffries T.W."/>
            <person name="Grigoriev I.V."/>
            <person name="Grimwood J."/>
            <person name="Laplaza J.M."/>
            <person name="Aerts A."/>
            <person name="Salamov A."/>
            <person name="Schmutz J."/>
            <person name="Lindquist E."/>
            <person name="Dehal P."/>
            <person name="Shapiro H."/>
            <person name="Jin Y.S."/>
            <person name="Passoth V."/>
            <person name="Richardson P.M."/>
        </authorList>
    </citation>
    <scope>NUCLEOTIDE SEQUENCE [LARGE SCALE GENOMIC DNA]</scope>
    <source>
        <strain evidence="4">ATCC 58785 / CBS 6054 / NBRC 10063 / NRRL Y-11545</strain>
    </source>
</reference>
<sequence>MVSVRVPVFILFLVTLVGAGYLGFASIELQHDKLIHFGVFLVLTTEFYFVFDTGHKSLKTLRTITFTVCTVGGSVGSEVVQSLVNPTRVFDIYDIGCNVLGSLVGLVASSSYEQWRVRQSKLQRTGRYRTVPTDVIQSSSGSESEDSYVQIQMGDLEREERE</sequence>
<comment type="caution">
    <text evidence="3">The sequence shown here is derived from an EMBL/GenBank/DDBJ whole genome shotgun (WGS) entry which is preliminary data.</text>
</comment>
<feature type="region of interest" description="Disordered" evidence="1">
    <location>
        <begin position="135"/>
        <end position="162"/>
    </location>
</feature>
<keyword evidence="2" id="KW-0812">Transmembrane</keyword>
<name>A3GHP0_PICST</name>
<dbReference type="FunCoup" id="A3GHP0">
    <property type="interactions" value="1"/>
</dbReference>
<dbReference type="OrthoDB" id="63581at2759"/>
<organism evidence="3 4">
    <name type="scientific">Scheffersomyces stipitis (strain ATCC 58785 / CBS 6054 / NBRC 10063 / NRRL Y-11545)</name>
    <name type="common">Yeast</name>
    <name type="synonym">Pichia stipitis</name>
    <dbReference type="NCBI Taxonomy" id="322104"/>
    <lineage>
        <taxon>Eukaryota</taxon>
        <taxon>Fungi</taxon>
        <taxon>Dikarya</taxon>
        <taxon>Ascomycota</taxon>
        <taxon>Saccharomycotina</taxon>
        <taxon>Pichiomycetes</taxon>
        <taxon>Debaryomycetaceae</taxon>
        <taxon>Scheffersomyces</taxon>
    </lineage>
</organism>
<evidence type="ECO:0000313" key="4">
    <source>
        <dbReference type="Proteomes" id="UP000002258"/>
    </source>
</evidence>
<dbReference type="OMA" id="SLMINIM"/>
<proteinExistence type="predicted"/>
<dbReference type="KEGG" id="pic:PICST_66644"/>
<keyword evidence="2" id="KW-0472">Membrane</keyword>
<dbReference type="AlphaFoldDB" id="A3GHP0"/>
<protein>
    <recommendedName>
        <fullName evidence="5">VanZ-like domain-containing protein</fullName>
    </recommendedName>
</protein>
<dbReference type="GeneID" id="4851789"/>
<evidence type="ECO:0000256" key="2">
    <source>
        <dbReference type="SAM" id="Phobius"/>
    </source>
</evidence>
<dbReference type="HOGENOM" id="CLU_096870_1_0_1"/>
<evidence type="ECO:0000256" key="1">
    <source>
        <dbReference type="SAM" id="MobiDB-lite"/>
    </source>
</evidence>
<dbReference type="EMBL" id="AAVQ01000002">
    <property type="protein sequence ID" value="EAZ63082.2"/>
    <property type="molecule type" value="Genomic_DNA"/>
</dbReference>
<feature type="transmembrane region" description="Helical" evidence="2">
    <location>
        <begin position="6"/>
        <end position="27"/>
    </location>
</feature>
<keyword evidence="2" id="KW-1133">Transmembrane helix</keyword>
<accession>A3GHP0</accession>
<dbReference type="PANTHER" id="PTHR28008">
    <property type="entry name" value="DOMAIN PROTEIN, PUTATIVE (AFU_ORTHOLOGUE AFUA_3G10980)-RELATED"/>
    <property type="match status" value="1"/>
</dbReference>